<dbReference type="InterPro" id="IPR058532">
    <property type="entry name" value="YjbR/MT2646/Rv2570-like"/>
</dbReference>
<accession>A0A927D8K5</accession>
<keyword evidence="1" id="KW-0238">DNA-binding</keyword>
<dbReference type="Pfam" id="PF04237">
    <property type="entry name" value="YjbR"/>
    <property type="match status" value="1"/>
</dbReference>
<dbReference type="EMBL" id="JACTAG010000002">
    <property type="protein sequence ID" value="MBD3665582.1"/>
    <property type="molecule type" value="Genomic_DNA"/>
</dbReference>
<dbReference type="GO" id="GO:0003677">
    <property type="term" value="F:DNA binding"/>
    <property type="evidence" value="ECO:0007669"/>
    <property type="project" value="UniProtKB-KW"/>
</dbReference>
<comment type="caution">
    <text evidence="1">The sequence shown here is derived from an EMBL/GenBank/DDBJ whole genome shotgun (WGS) entry which is preliminary data.</text>
</comment>
<organism evidence="1 2">
    <name type="scientific">Sulfitobacter aestuariivivens</name>
    <dbReference type="NCBI Taxonomy" id="2766981"/>
    <lineage>
        <taxon>Bacteria</taxon>
        <taxon>Pseudomonadati</taxon>
        <taxon>Pseudomonadota</taxon>
        <taxon>Alphaproteobacteria</taxon>
        <taxon>Rhodobacterales</taxon>
        <taxon>Roseobacteraceae</taxon>
        <taxon>Sulfitobacter</taxon>
    </lineage>
</organism>
<proteinExistence type="predicted"/>
<evidence type="ECO:0000313" key="2">
    <source>
        <dbReference type="Proteomes" id="UP000635142"/>
    </source>
</evidence>
<reference evidence="1" key="1">
    <citation type="submission" date="2020-08" db="EMBL/GenBank/DDBJ databases">
        <title>Sulfitobacter aestuariivivens sp. nov., isolated from a tidal flat.</title>
        <authorList>
            <person name="Park S."/>
            <person name="Yoon J.-H."/>
        </authorList>
    </citation>
    <scope>NUCLEOTIDE SEQUENCE</scope>
    <source>
        <strain evidence="1">TSTF-M16</strain>
    </source>
</reference>
<keyword evidence="2" id="KW-1185">Reference proteome</keyword>
<dbReference type="RefSeq" id="WP_191076550.1">
    <property type="nucleotide sequence ID" value="NZ_JACTAG010000002.1"/>
</dbReference>
<sequence length="120" mass="13646">MLSTWEDVKTLGLSLGLPKVEVATSWGNENLKAHGKMWTWWSPYVEAAIFKGDIEEREMLMAADPDTFILHSHYAKHGLLLVAAGRIDPDWAEARLRGTWRQLAPKRFLKDWDAGLVDQA</sequence>
<dbReference type="Proteomes" id="UP000635142">
    <property type="component" value="Unassembled WGS sequence"/>
</dbReference>
<protein>
    <submittedName>
        <fullName evidence="1">MmcQ/YjbR family DNA-binding protein</fullName>
    </submittedName>
</protein>
<evidence type="ECO:0000313" key="1">
    <source>
        <dbReference type="EMBL" id="MBD3665582.1"/>
    </source>
</evidence>
<gene>
    <name evidence="1" type="ORF">H9Q16_16735</name>
</gene>
<dbReference type="AlphaFoldDB" id="A0A927D8K5"/>
<name>A0A927D8K5_9RHOB</name>